<dbReference type="EMBL" id="BPLQ01004155">
    <property type="protein sequence ID" value="GIY05967.1"/>
    <property type="molecule type" value="Genomic_DNA"/>
</dbReference>
<evidence type="ECO:0000313" key="1">
    <source>
        <dbReference type="EMBL" id="GIY05967.1"/>
    </source>
</evidence>
<reference evidence="1 2" key="1">
    <citation type="submission" date="2021-06" db="EMBL/GenBank/DDBJ databases">
        <title>Caerostris darwini draft genome.</title>
        <authorList>
            <person name="Kono N."/>
            <person name="Arakawa K."/>
        </authorList>
    </citation>
    <scope>NUCLEOTIDE SEQUENCE [LARGE SCALE GENOMIC DNA]</scope>
</reference>
<name>A0AAV4QCD7_9ARAC</name>
<keyword evidence="2" id="KW-1185">Reference proteome</keyword>
<accession>A0AAV4QCD7</accession>
<gene>
    <name evidence="1" type="ORF">CDAR_297101</name>
</gene>
<sequence length="120" mass="13505">MAATRKGRSTFFFFVTKTTHPLSHSRGSSSCGGGRALKPLDHRGESRFHSLHVTRTPVGTFQKWYSSAFASLQEMSSEDPHIKPNSIRTGMTCLSGAEPPSLDSRFEWILNNRDCRLMRM</sequence>
<organism evidence="1 2">
    <name type="scientific">Caerostris darwini</name>
    <dbReference type="NCBI Taxonomy" id="1538125"/>
    <lineage>
        <taxon>Eukaryota</taxon>
        <taxon>Metazoa</taxon>
        <taxon>Ecdysozoa</taxon>
        <taxon>Arthropoda</taxon>
        <taxon>Chelicerata</taxon>
        <taxon>Arachnida</taxon>
        <taxon>Araneae</taxon>
        <taxon>Araneomorphae</taxon>
        <taxon>Entelegynae</taxon>
        <taxon>Araneoidea</taxon>
        <taxon>Araneidae</taxon>
        <taxon>Caerostris</taxon>
    </lineage>
</organism>
<comment type="caution">
    <text evidence="1">The sequence shown here is derived from an EMBL/GenBank/DDBJ whole genome shotgun (WGS) entry which is preliminary data.</text>
</comment>
<dbReference type="AlphaFoldDB" id="A0AAV4QCD7"/>
<proteinExistence type="predicted"/>
<protein>
    <submittedName>
        <fullName evidence="1">Uncharacterized protein</fullName>
    </submittedName>
</protein>
<evidence type="ECO:0000313" key="2">
    <source>
        <dbReference type="Proteomes" id="UP001054837"/>
    </source>
</evidence>
<dbReference type="Proteomes" id="UP001054837">
    <property type="component" value="Unassembled WGS sequence"/>
</dbReference>